<dbReference type="PANTHER" id="PTHR14690:SF9">
    <property type="entry name" value="GH08353P"/>
    <property type="match status" value="1"/>
</dbReference>
<protein>
    <submittedName>
        <fullName evidence="2">Uncharacterized protein</fullName>
    </submittedName>
</protein>
<keyword evidence="3" id="KW-1185">Reference proteome</keyword>
<dbReference type="PROSITE" id="PS50096">
    <property type="entry name" value="IQ"/>
    <property type="match status" value="1"/>
</dbReference>
<organism evidence="2 3">
    <name type="scientific">Frieseomelitta varia</name>
    <dbReference type="NCBI Taxonomy" id="561572"/>
    <lineage>
        <taxon>Eukaryota</taxon>
        <taxon>Metazoa</taxon>
        <taxon>Ecdysozoa</taxon>
        <taxon>Arthropoda</taxon>
        <taxon>Hexapoda</taxon>
        <taxon>Insecta</taxon>
        <taxon>Pterygota</taxon>
        <taxon>Neoptera</taxon>
        <taxon>Endopterygota</taxon>
        <taxon>Hymenoptera</taxon>
        <taxon>Apocrita</taxon>
        <taxon>Aculeata</taxon>
        <taxon>Apoidea</taxon>
        <taxon>Anthophila</taxon>
        <taxon>Apidae</taxon>
        <taxon>Frieseomelitta</taxon>
    </lineage>
</organism>
<dbReference type="InterPro" id="IPR052267">
    <property type="entry name" value="N-DRC_Component"/>
</dbReference>
<dbReference type="AlphaFoldDB" id="A0A833RFK5"/>
<dbReference type="Gene3D" id="1.20.5.190">
    <property type="match status" value="1"/>
</dbReference>
<gene>
    <name evidence="2" type="ORF">E2986_12449</name>
</gene>
<keyword evidence="1" id="KW-0175">Coiled coil</keyword>
<dbReference type="PANTHER" id="PTHR14690">
    <property type="entry name" value="IQ MOTIF CONTAINING WITH AAA DOMAIN 1"/>
    <property type="match status" value="1"/>
</dbReference>
<dbReference type="Proteomes" id="UP000655588">
    <property type="component" value="Unassembled WGS sequence"/>
</dbReference>
<proteinExistence type="predicted"/>
<sequence length="392" mass="46540">MFVFKETDFEYISLKIILVHAHLRNRLKINVLCLLHGFMAYHAKRLGQVNRIRSKTATANTNAYKTRWVEFTTSNVSQKLMGYIFRYRNLVKRLIVCHDQMVQTQKRDLIKRVLDCAVGRMLEYKKEIVNLDCSDYQFSNFILKRSHFRRNILIWPDDFMNQLKYTPDDVEILVSASSKDVIEQRRERIQKLMEDAHKITEEIESKEHSVMEITEATESAIKLRRRRVREIISEPLPVQERIRTSREIAEETMRAAILLIQSHERARIGRCVGIDAQRMHNYNKKVEMGFIVPKKLHKSTYENAAETIQRAWRIHVARKKMRNRNERTEELLGIAIPSWKSQDVFKKDRENFQKKLTLMPGFANEIIKATEKERARVIFFEIDILISVFNEN</sequence>
<reference evidence="2" key="1">
    <citation type="submission" date="2019-11" db="EMBL/GenBank/DDBJ databases">
        <title>The nuclear and mitochondrial genomes of Frieseomelitta varia - a highly eusocial stingless bee (Meliponini) with a permanently sterile worker caste.</title>
        <authorList>
            <person name="Freitas F.C.P."/>
            <person name="Lourenco A.P."/>
            <person name="Nunes F.M.F."/>
            <person name="Paschoal A.R."/>
            <person name="Abreu F.C.P."/>
            <person name="Barbin F.O."/>
            <person name="Bataglia L."/>
            <person name="Cardoso-Junior C.A.M."/>
            <person name="Cervoni M.S."/>
            <person name="Silva S.R."/>
            <person name="Dalarmi F."/>
            <person name="Del Lama M.A."/>
            <person name="Depintor T.S."/>
            <person name="Ferreira K.M."/>
            <person name="Goria P.S."/>
            <person name="Jaskot M.C."/>
            <person name="Lago D.C."/>
            <person name="Luna-Lucena D."/>
            <person name="Moda L.M."/>
            <person name="Nascimento L."/>
            <person name="Pedrino M."/>
            <person name="Rabico F.O."/>
            <person name="Sanches F.C."/>
            <person name="Santos D.E."/>
            <person name="Santos C.G."/>
            <person name="Vieira J."/>
            <person name="Lopes T.F."/>
            <person name="Barchuk A.R."/>
            <person name="Hartfelder K."/>
            <person name="Simoes Z.L.P."/>
            <person name="Bitondi M.M.G."/>
            <person name="Pinheiro D.G."/>
        </authorList>
    </citation>
    <scope>NUCLEOTIDE SEQUENCE</scope>
    <source>
        <strain evidence="2">USP_RPSP 00005682</strain>
        <tissue evidence="2">Whole individual</tissue>
    </source>
</reference>
<evidence type="ECO:0000313" key="3">
    <source>
        <dbReference type="Proteomes" id="UP000655588"/>
    </source>
</evidence>
<name>A0A833RFK5_9HYME</name>
<dbReference type="EMBL" id="WNWW01000244">
    <property type="protein sequence ID" value="KAF3427909.1"/>
    <property type="molecule type" value="Genomic_DNA"/>
</dbReference>
<comment type="caution">
    <text evidence="2">The sequence shown here is derived from an EMBL/GenBank/DDBJ whole genome shotgun (WGS) entry which is preliminary data.</text>
</comment>
<evidence type="ECO:0000256" key="1">
    <source>
        <dbReference type="SAM" id="Coils"/>
    </source>
</evidence>
<evidence type="ECO:0000313" key="2">
    <source>
        <dbReference type="EMBL" id="KAF3427909.1"/>
    </source>
</evidence>
<accession>A0A833RFK5</accession>
<feature type="coiled-coil region" evidence="1">
    <location>
        <begin position="182"/>
        <end position="209"/>
    </location>
</feature>